<reference evidence="1 2" key="1">
    <citation type="journal article" date="2021" name="Elife">
        <title>Chloroplast acquisition without the gene transfer in kleptoplastic sea slugs, Plakobranchus ocellatus.</title>
        <authorList>
            <person name="Maeda T."/>
            <person name="Takahashi S."/>
            <person name="Yoshida T."/>
            <person name="Shimamura S."/>
            <person name="Takaki Y."/>
            <person name="Nagai Y."/>
            <person name="Toyoda A."/>
            <person name="Suzuki Y."/>
            <person name="Arimoto A."/>
            <person name="Ishii H."/>
            <person name="Satoh N."/>
            <person name="Nishiyama T."/>
            <person name="Hasebe M."/>
            <person name="Maruyama T."/>
            <person name="Minagawa J."/>
            <person name="Obokata J."/>
            <person name="Shigenobu S."/>
        </authorList>
    </citation>
    <scope>NUCLEOTIDE SEQUENCE [LARGE SCALE GENOMIC DNA]</scope>
</reference>
<sequence length="80" mass="8704">MDQTGQPHPDEICPGQTCSAFAAIQQQRPCAPETITYDLITPIGSVGFTVDDWLTGPVTLSTILDFLRYGLRPPERARGA</sequence>
<proteinExistence type="predicted"/>
<name>A0AAV4HNR6_9GAST</name>
<gene>
    <name evidence="1" type="ORF">ElyMa_004509600</name>
</gene>
<organism evidence="1 2">
    <name type="scientific">Elysia marginata</name>
    <dbReference type="NCBI Taxonomy" id="1093978"/>
    <lineage>
        <taxon>Eukaryota</taxon>
        <taxon>Metazoa</taxon>
        <taxon>Spiralia</taxon>
        <taxon>Lophotrochozoa</taxon>
        <taxon>Mollusca</taxon>
        <taxon>Gastropoda</taxon>
        <taxon>Heterobranchia</taxon>
        <taxon>Euthyneura</taxon>
        <taxon>Panpulmonata</taxon>
        <taxon>Sacoglossa</taxon>
        <taxon>Placobranchoidea</taxon>
        <taxon>Plakobranchidae</taxon>
        <taxon>Elysia</taxon>
    </lineage>
</organism>
<protein>
    <submittedName>
        <fullName evidence="1">Uncharacterized protein</fullName>
    </submittedName>
</protein>
<dbReference type="EMBL" id="BMAT01009103">
    <property type="protein sequence ID" value="GFR98703.1"/>
    <property type="molecule type" value="Genomic_DNA"/>
</dbReference>
<keyword evidence="2" id="KW-1185">Reference proteome</keyword>
<evidence type="ECO:0000313" key="1">
    <source>
        <dbReference type="EMBL" id="GFR98703.1"/>
    </source>
</evidence>
<accession>A0AAV4HNR6</accession>
<dbReference type="Proteomes" id="UP000762676">
    <property type="component" value="Unassembled WGS sequence"/>
</dbReference>
<evidence type="ECO:0000313" key="2">
    <source>
        <dbReference type="Proteomes" id="UP000762676"/>
    </source>
</evidence>
<dbReference type="AlphaFoldDB" id="A0AAV4HNR6"/>
<comment type="caution">
    <text evidence="1">The sequence shown here is derived from an EMBL/GenBank/DDBJ whole genome shotgun (WGS) entry which is preliminary data.</text>
</comment>